<dbReference type="AlphaFoldDB" id="A0A8K0D3B4"/>
<accession>A0A8K0D3B4</accession>
<dbReference type="InterPro" id="IPR029021">
    <property type="entry name" value="Prot-tyrosine_phosphatase-like"/>
</dbReference>
<name>A0A8K0D3B4_IGNLU</name>
<sequence length="105" mass="12347">MSNSYNEFYPPWNFSWIVENELAAMGWPQTRANLEYLANVGIKHLVTLSPEKIPPITGFTKLRWTKIDIEEFEAPTVNQIMEFIDVCKKCRMKHEVSTTYYANRN</sequence>
<evidence type="ECO:0000256" key="1">
    <source>
        <dbReference type="ARBA" id="ARBA00022801"/>
    </source>
</evidence>
<evidence type="ECO:0000313" key="4">
    <source>
        <dbReference type="Proteomes" id="UP000801492"/>
    </source>
</evidence>
<dbReference type="Gene3D" id="3.90.190.10">
    <property type="entry name" value="Protein tyrosine phosphatase superfamily"/>
    <property type="match status" value="1"/>
</dbReference>
<dbReference type="InterPro" id="IPR057023">
    <property type="entry name" value="PTP-SAK"/>
</dbReference>
<dbReference type="EMBL" id="VTPC01005262">
    <property type="protein sequence ID" value="KAF2896237.1"/>
    <property type="molecule type" value="Genomic_DNA"/>
</dbReference>
<protein>
    <recommendedName>
        <fullName evidence="2">Swiss Army Knife protein DSP-PTPase phosphatase domain-containing protein</fullName>
    </recommendedName>
</protein>
<dbReference type="Proteomes" id="UP000801492">
    <property type="component" value="Unassembled WGS sequence"/>
</dbReference>
<organism evidence="3 4">
    <name type="scientific">Ignelater luminosus</name>
    <name type="common">Cucubano</name>
    <name type="synonym">Pyrophorus luminosus</name>
    <dbReference type="NCBI Taxonomy" id="2038154"/>
    <lineage>
        <taxon>Eukaryota</taxon>
        <taxon>Metazoa</taxon>
        <taxon>Ecdysozoa</taxon>
        <taxon>Arthropoda</taxon>
        <taxon>Hexapoda</taxon>
        <taxon>Insecta</taxon>
        <taxon>Pterygota</taxon>
        <taxon>Neoptera</taxon>
        <taxon>Endopterygota</taxon>
        <taxon>Coleoptera</taxon>
        <taxon>Polyphaga</taxon>
        <taxon>Elateriformia</taxon>
        <taxon>Elateroidea</taxon>
        <taxon>Elateridae</taxon>
        <taxon>Agrypninae</taxon>
        <taxon>Pyrophorini</taxon>
        <taxon>Ignelater</taxon>
    </lineage>
</organism>
<reference evidence="3" key="1">
    <citation type="submission" date="2019-08" db="EMBL/GenBank/DDBJ databases">
        <title>The genome of the North American firefly Photinus pyralis.</title>
        <authorList>
            <consortium name="Photinus pyralis genome working group"/>
            <person name="Fallon T.R."/>
            <person name="Sander Lower S.E."/>
            <person name="Weng J.-K."/>
        </authorList>
    </citation>
    <scope>NUCLEOTIDE SEQUENCE</scope>
    <source>
        <strain evidence="3">TRF0915ILg1</strain>
        <tissue evidence="3">Whole body</tissue>
    </source>
</reference>
<dbReference type="SUPFAM" id="SSF52799">
    <property type="entry name" value="(Phosphotyrosine protein) phosphatases II"/>
    <property type="match status" value="1"/>
</dbReference>
<feature type="domain" description="Swiss Army Knife protein DSP-PTPase phosphatase" evidence="2">
    <location>
        <begin position="13"/>
        <end position="90"/>
    </location>
</feature>
<dbReference type="GO" id="GO:0016791">
    <property type="term" value="F:phosphatase activity"/>
    <property type="evidence" value="ECO:0007669"/>
    <property type="project" value="UniProtKB-ARBA"/>
</dbReference>
<proteinExistence type="predicted"/>
<gene>
    <name evidence="3" type="ORF">ILUMI_09938</name>
</gene>
<evidence type="ECO:0000259" key="2">
    <source>
        <dbReference type="Pfam" id="PF22784"/>
    </source>
</evidence>
<dbReference type="OrthoDB" id="19045at2759"/>
<keyword evidence="4" id="KW-1185">Reference proteome</keyword>
<evidence type="ECO:0000313" key="3">
    <source>
        <dbReference type="EMBL" id="KAF2896237.1"/>
    </source>
</evidence>
<keyword evidence="1" id="KW-0378">Hydrolase</keyword>
<dbReference type="Pfam" id="PF22784">
    <property type="entry name" value="PTP-SAK"/>
    <property type="match status" value="1"/>
</dbReference>
<comment type="caution">
    <text evidence="3">The sequence shown here is derived from an EMBL/GenBank/DDBJ whole genome shotgun (WGS) entry which is preliminary data.</text>
</comment>